<comment type="caution">
    <text evidence="1">The sequence shown here is derived from an EMBL/GenBank/DDBJ whole genome shotgun (WGS) entry which is preliminary data.</text>
</comment>
<accession>A0ACC2V5G6</accession>
<reference evidence="1" key="1">
    <citation type="submission" date="2023-04" db="EMBL/GenBank/DDBJ databases">
        <title>Draft Genome sequencing of Naganishia species isolated from polar environments using Oxford Nanopore Technology.</title>
        <authorList>
            <person name="Leo P."/>
            <person name="Venkateswaran K."/>
        </authorList>
    </citation>
    <scope>NUCLEOTIDE SEQUENCE</scope>
    <source>
        <strain evidence="1">MNA-CCFEE 5423</strain>
    </source>
</reference>
<evidence type="ECO:0000313" key="2">
    <source>
        <dbReference type="Proteomes" id="UP001227268"/>
    </source>
</evidence>
<keyword evidence="2" id="KW-1185">Reference proteome</keyword>
<dbReference type="EMBL" id="JASBWT010000026">
    <property type="protein sequence ID" value="KAJ9094242.1"/>
    <property type="molecule type" value="Genomic_DNA"/>
</dbReference>
<evidence type="ECO:0000313" key="1">
    <source>
        <dbReference type="EMBL" id="KAJ9094242.1"/>
    </source>
</evidence>
<gene>
    <name evidence="1" type="ORF">QFC21_006068</name>
</gene>
<organism evidence="1 2">
    <name type="scientific">Naganishia friedmannii</name>
    <dbReference type="NCBI Taxonomy" id="89922"/>
    <lineage>
        <taxon>Eukaryota</taxon>
        <taxon>Fungi</taxon>
        <taxon>Dikarya</taxon>
        <taxon>Basidiomycota</taxon>
        <taxon>Agaricomycotina</taxon>
        <taxon>Tremellomycetes</taxon>
        <taxon>Filobasidiales</taxon>
        <taxon>Filobasidiaceae</taxon>
        <taxon>Naganishia</taxon>
    </lineage>
</organism>
<name>A0ACC2V5G6_9TREE</name>
<proteinExistence type="predicted"/>
<protein>
    <submittedName>
        <fullName evidence="1">Uncharacterized protein</fullName>
    </submittedName>
</protein>
<sequence>MPEIAGFDLSSSQTILLTLPLLYFLIPYILSLLTPKPLSGIPYRKNRQYPIIGDGLDAGKWLNEQTTITQWFDGVIMAFMYTGAEKGSEWGVLGGKDGRTAKQMMNDFEAEDLKRSKGWEGMCQMMFGLGNGARQVVVTDVHVLPYASPSHSKSVSAFLTLPYFEDQRLQWYSATRTDRVENRCDVEITAANNLVKLWHLKVEKMADGQFFESSEDLMDAITDIAFGKGYNLLPEYIDSLSSTTSPSANPTSSEHELIFPYDPNAMYHATEGLLNTLPLFSAFPKISIFLQSFQPKFRRDKQLVHAFICEQIKKARERSIARGDERAEMADCAVDQALLKDGTVDALSEPELRDEVLLFLAAGQETTARTLSWGMKMLARAPEVQKKLKKELTDAGLMEREMTYHDLLAEKVPYLEATANEILRLAGTAAGVSRIATRDTTVLGKHIPQGTTLYFPLTLISTLPMEHLAGDPNAVGARDAKWPGATLKMFEPERWLNDEGVFDSSVGVQSLPFSAGQRGCFGKALAILELKTMLAKNNLAFFLDPIPAEYDSDEFEEYVSRKPKVAYVRPVPW</sequence>
<dbReference type="Proteomes" id="UP001227268">
    <property type="component" value="Unassembled WGS sequence"/>
</dbReference>